<evidence type="ECO:0000256" key="2">
    <source>
        <dbReference type="ARBA" id="ARBA00022692"/>
    </source>
</evidence>
<evidence type="ECO:0000256" key="5">
    <source>
        <dbReference type="SAM" id="Phobius"/>
    </source>
</evidence>
<dbReference type="Pfam" id="PF06664">
    <property type="entry name" value="WLS-like_TM"/>
    <property type="match status" value="1"/>
</dbReference>
<dbReference type="eggNOG" id="ENOG502QPXU">
    <property type="taxonomic scope" value="Eukaryota"/>
</dbReference>
<protein>
    <recommendedName>
        <fullName evidence="6">Wntless-like transmembrane domain-containing protein</fullName>
    </recommendedName>
</protein>
<feature type="transmembrane region" description="Helical" evidence="5">
    <location>
        <begin position="6"/>
        <end position="25"/>
    </location>
</feature>
<dbReference type="Proteomes" id="UP000001593">
    <property type="component" value="Unassembled WGS sequence"/>
</dbReference>
<dbReference type="PANTHER" id="PTHR31918:SF1">
    <property type="entry name" value="TRANSMEMBRANE PROTEIN 181"/>
    <property type="match status" value="1"/>
</dbReference>
<reference evidence="7 8" key="1">
    <citation type="journal article" date="2007" name="Science">
        <title>Sea anemone genome reveals ancestral eumetazoan gene repertoire and genomic organization.</title>
        <authorList>
            <person name="Putnam N.H."/>
            <person name="Srivastava M."/>
            <person name="Hellsten U."/>
            <person name="Dirks B."/>
            <person name="Chapman J."/>
            <person name="Salamov A."/>
            <person name="Terry A."/>
            <person name="Shapiro H."/>
            <person name="Lindquist E."/>
            <person name="Kapitonov V.V."/>
            <person name="Jurka J."/>
            <person name="Genikhovich G."/>
            <person name="Grigoriev I.V."/>
            <person name="Lucas S.M."/>
            <person name="Steele R.E."/>
            <person name="Finnerty J.R."/>
            <person name="Technau U."/>
            <person name="Martindale M.Q."/>
            <person name="Rokhsar D.S."/>
        </authorList>
    </citation>
    <scope>NUCLEOTIDE SEQUENCE [LARGE SCALE GENOMIC DNA]</scope>
    <source>
        <strain evidence="8">CH2 X CH6</strain>
    </source>
</reference>
<evidence type="ECO:0000256" key="3">
    <source>
        <dbReference type="ARBA" id="ARBA00022989"/>
    </source>
</evidence>
<evidence type="ECO:0000313" key="7">
    <source>
        <dbReference type="EMBL" id="EDO26410.1"/>
    </source>
</evidence>
<proteinExistence type="predicted"/>
<dbReference type="AlphaFoldDB" id="A7TC33"/>
<accession>A7TC33</accession>
<feature type="transmembrane region" description="Helical" evidence="5">
    <location>
        <begin position="151"/>
        <end position="172"/>
    </location>
</feature>
<keyword evidence="2 5" id="KW-0812">Transmembrane</keyword>
<evidence type="ECO:0000259" key="6">
    <source>
        <dbReference type="Pfam" id="PF06664"/>
    </source>
</evidence>
<dbReference type="InterPro" id="IPR040416">
    <property type="entry name" value="TMEM181"/>
</dbReference>
<comment type="subcellular location">
    <subcellularLocation>
        <location evidence="1">Membrane</location>
        <topology evidence="1">Multi-pass membrane protein</topology>
    </subcellularLocation>
</comment>
<sequence>MFDSLFQASFLCALLLFWLCAFHGIRLNDRRFLSFYLPKLMIVGLLWVSAFVLSSWQQYNELRDPTYQYKLDIGHFMGLKVFFFSIGAVYLIYLIYLLIRAYSELKAMPYFDIYLKLLLLLLVQNPLLFLPILSSSLNFFPNPISRDICHIYLKLLLLLLVQNPLLFLPILSSSLNFFPNPISRDICHIRLKFLTALMLIVLTISLVITGLRFGTAVLQDNFIAEIETHYKNYILLNEQTAVTVRCCQLWYFLPFK</sequence>
<evidence type="ECO:0000313" key="8">
    <source>
        <dbReference type="Proteomes" id="UP000001593"/>
    </source>
</evidence>
<feature type="transmembrane region" description="Helical" evidence="5">
    <location>
        <begin position="111"/>
        <end position="131"/>
    </location>
</feature>
<name>A7TC33_NEMVE</name>
<evidence type="ECO:0000256" key="4">
    <source>
        <dbReference type="ARBA" id="ARBA00023136"/>
    </source>
</evidence>
<feature type="transmembrane region" description="Helical" evidence="5">
    <location>
        <begin position="37"/>
        <end position="56"/>
    </location>
</feature>
<dbReference type="HOGENOM" id="CLU_1087041_0_0_1"/>
<evidence type="ECO:0000256" key="1">
    <source>
        <dbReference type="ARBA" id="ARBA00004141"/>
    </source>
</evidence>
<keyword evidence="4 5" id="KW-0472">Membrane</keyword>
<keyword evidence="3 5" id="KW-1133">Transmembrane helix</keyword>
<feature type="transmembrane region" description="Helical" evidence="5">
    <location>
        <begin position="76"/>
        <end position="99"/>
    </location>
</feature>
<organism evidence="7 8">
    <name type="scientific">Nematostella vectensis</name>
    <name type="common">Starlet sea anemone</name>
    <dbReference type="NCBI Taxonomy" id="45351"/>
    <lineage>
        <taxon>Eukaryota</taxon>
        <taxon>Metazoa</taxon>
        <taxon>Cnidaria</taxon>
        <taxon>Anthozoa</taxon>
        <taxon>Hexacorallia</taxon>
        <taxon>Actiniaria</taxon>
        <taxon>Edwardsiidae</taxon>
        <taxon>Nematostella</taxon>
    </lineage>
</organism>
<keyword evidence="8" id="KW-1185">Reference proteome</keyword>
<feature type="domain" description="Wntless-like transmembrane" evidence="6">
    <location>
        <begin position="1"/>
        <end position="123"/>
    </location>
</feature>
<feature type="transmembrane region" description="Helical" evidence="5">
    <location>
        <begin position="193"/>
        <end position="213"/>
    </location>
</feature>
<dbReference type="PANTHER" id="PTHR31918">
    <property type="entry name" value="TRANSMEMBRANE PROTEIN 181"/>
    <property type="match status" value="1"/>
</dbReference>
<dbReference type="EMBL" id="DS475956">
    <property type="protein sequence ID" value="EDO26410.1"/>
    <property type="molecule type" value="Genomic_DNA"/>
</dbReference>
<gene>
    <name evidence="7" type="ORF">NEMVEDRAFT_v1g225062</name>
</gene>
<dbReference type="GO" id="GO:0016020">
    <property type="term" value="C:membrane"/>
    <property type="evidence" value="ECO:0007669"/>
    <property type="project" value="UniProtKB-SubCell"/>
</dbReference>
<dbReference type="GO" id="GO:0015643">
    <property type="term" value="F:toxic substance binding"/>
    <property type="evidence" value="ECO:0007669"/>
    <property type="project" value="InterPro"/>
</dbReference>
<dbReference type="InterPro" id="IPR047843">
    <property type="entry name" value="WLS-like_TM"/>
</dbReference>
<dbReference type="InParanoid" id="A7TC33"/>
<dbReference type="PhylomeDB" id="A7TC33"/>